<evidence type="ECO:0000259" key="5">
    <source>
        <dbReference type="PROSITE" id="PS50977"/>
    </source>
</evidence>
<evidence type="ECO:0000256" key="1">
    <source>
        <dbReference type="ARBA" id="ARBA00023015"/>
    </source>
</evidence>
<accession>A0ABT9QRV2</accession>
<proteinExistence type="predicted"/>
<dbReference type="PRINTS" id="PR00455">
    <property type="entry name" value="HTHTETR"/>
</dbReference>
<evidence type="ECO:0000256" key="4">
    <source>
        <dbReference type="PROSITE-ProRule" id="PRU00335"/>
    </source>
</evidence>
<dbReference type="InterPro" id="IPR009057">
    <property type="entry name" value="Homeodomain-like_sf"/>
</dbReference>
<protein>
    <submittedName>
        <fullName evidence="6">AcrR family transcriptional regulator</fullName>
    </submittedName>
</protein>
<reference evidence="6 7" key="1">
    <citation type="submission" date="2023-07" db="EMBL/GenBank/DDBJ databases">
        <title>Sequencing the genomes of 1000 actinobacteria strains.</title>
        <authorList>
            <person name="Klenk H.-P."/>
        </authorList>
    </citation>
    <scope>NUCLEOTIDE SEQUENCE [LARGE SCALE GENOMIC DNA]</scope>
    <source>
        <strain evidence="6 7">DSM 46740</strain>
    </source>
</reference>
<dbReference type="SUPFAM" id="SSF48498">
    <property type="entry name" value="Tetracyclin repressor-like, C-terminal domain"/>
    <property type="match status" value="1"/>
</dbReference>
<dbReference type="Pfam" id="PF00440">
    <property type="entry name" value="TetR_N"/>
    <property type="match status" value="1"/>
</dbReference>
<evidence type="ECO:0000313" key="6">
    <source>
        <dbReference type="EMBL" id="MDP9849480.1"/>
    </source>
</evidence>
<dbReference type="InterPro" id="IPR004111">
    <property type="entry name" value="Repressor_TetR_C"/>
</dbReference>
<evidence type="ECO:0000256" key="3">
    <source>
        <dbReference type="ARBA" id="ARBA00023163"/>
    </source>
</evidence>
<feature type="DNA-binding region" description="H-T-H motif" evidence="4">
    <location>
        <begin position="46"/>
        <end position="65"/>
    </location>
</feature>
<keyword evidence="3" id="KW-0804">Transcription</keyword>
<dbReference type="Gene3D" id="1.10.357.10">
    <property type="entry name" value="Tetracycline Repressor, domain 2"/>
    <property type="match status" value="1"/>
</dbReference>
<organism evidence="6 7">
    <name type="scientific">Streptosporangium lutulentum</name>
    <dbReference type="NCBI Taxonomy" id="1461250"/>
    <lineage>
        <taxon>Bacteria</taxon>
        <taxon>Bacillati</taxon>
        <taxon>Actinomycetota</taxon>
        <taxon>Actinomycetes</taxon>
        <taxon>Streptosporangiales</taxon>
        <taxon>Streptosporangiaceae</taxon>
        <taxon>Streptosporangium</taxon>
    </lineage>
</organism>
<dbReference type="PROSITE" id="PS50977">
    <property type="entry name" value="HTH_TETR_2"/>
    <property type="match status" value="1"/>
</dbReference>
<evidence type="ECO:0000256" key="2">
    <source>
        <dbReference type="ARBA" id="ARBA00023125"/>
    </source>
</evidence>
<evidence type="ECO:0000313" key="7">
    <source>
        <dbReference type="Proteomes" id="UP001225356"/>
    </source>
</evidence>
<feature type="domain" description="HTH tetR-type" evidence="5">
    <location>
        <begin position="23"/>
        <end position="83"/>
    </location>
</feature>
<keyword evidence="1" id="KW-0805">Transcription regulation</keyword>
<dbReference type="Proteomes" id="UP001225356">
    <property type="component" value="Unassembled WGS sequence"/>
</dbReference>
<keyword evidence="2 4" id="KW-0238">DNA-binding</keyword>
<dbReference type="PANTHER" id="PTHR30055">
    <property type="entry name" value="HTH-TYPE TRANSCRIPTIONAL REGULATOR RUTR"/>
    <property type="match status" value="1"/>
</dbReference>
<dbReference type="EMBL" id="JAUSQU010000001">
    <property type="protein sequence ID" value="MDP9849480.1"/>
    <property type="molecule type" value="Genomic_DNA"/>
</dbReference>
<keyword evidence="7" id="KW-1185">Reference proteome</keyword>
<dbReference type="InterPro" id="IPR036271">
    <property type="entry name" value="Tet_transcr_reg_TetR-rel_C_sf"/>
</dbReference>
<dbReference type="InterPro" id="IPR001647">
    <property type="entry name" value="HTH_TetR"/>
</dbReference>
<dbReference type="Pfam" id="PF02909">
    <property type="entry name" value="TetR_C_1"/>
    <property type="match status" value="1"/>
</dbReference>
<dbReference type="PANTHER" id="PTHR30055:SF151">
    <property type="entry name" value="TRANSCRIPTIONAL REGULATORY PROTEIN"/>
    <property type="match status" value="1"/>
</dbReference>
<dbReference type="SUPFAM" id="SSF46689">
    <property type="entry name" value="Homeodomain-like"/>
    <property type="match status" value="1"/>
</dbReference>
<name>A0ABT9QRV2_9ACTN</name>
<gene>
    <name evidence="6" type="ORF">J2853_008691</name>
</gene>
<dbReference type="RefSeq" id="WP_307567352.1">
    <property type="nucleotide sequence ID" value="NZ_JAUSQU010000001.1"/>
</dbReference>
<comment type="caution">
    <text evidence="6">The sequence shown here is derived from an EMBL/GenBank/DDBJ whole genome shotgun (WGS) entry which is preliminary data.</text>
</comment>
<dbReference type="InterPro" id="IPR050109">
    <property type="entry name" value="HTH-type_TetR-like_transc_reg"/>
</dbReference>
<sequence length="254" mass="28629">MSDELPALPWERSRRRPGPTRIPLTRDRIVDAAYAVLDREGYEKLGMRQVAAELGVAVSALYSHVSGKDELLELMYVRMFEGWSLPEPDPERWQEQVKDYARAGRARLREHRDLARISMGGVPFKPETLPHVDKILGVFRAGGLPDRVAGAAGDMISTFIDGFALEESMWESRRLESGENTWGEMRETLERYFKDLPPDRFPNLVALSGSMFDSSNDDRFDLGIEIIIRGLASFVEEAEAGESSGRPAPEDERS</sequence>